<accession>A0A2Z5G0W4</accession>
<dbReference type="KEGG" id="abas:ACPOL_2912"/>
<reference evidence="1 2" key="1">
    <citation type="journal article" date="2018" name="Front. Microbiol.">
        <title>Hydrolytic Capabilities as a Key to Environmental Success: Chitinolytic and Cellulolytic Acidobacteria From Acidic Sub-arctic Soils and Boreal Peatlands.</title>
        <authorList>
            <person name="Belova S.E."/>
            <person name="Ravin N.V."/>
            <person name="Pankratov T.A."/>
            <person name="Rakitin A.L."/>
            <person name="Ivanova A.A."/>
            <person name="Beletsky A.V."/>
            <person name="Mardanov A.V."/>
            <person name="Sinninghe Damste J.S."/>
            <person name="Dedysh S.N."/>
        </authorList>
    </citation>
    <scope>NUCLEOTIDE SEQUENCE [LARGE SCALE GENOMIC DNA]</scope>
    <source>
        <strain evidence="1 2">SBC82</strain>
    </source>
</reference>
<evidence type="ECO:0000313" key="1">
    <source>
        <dbReference type="EMBL" id="AXC12216.1"/>
    </source>
</evidence>
<dbReference type="AlphaFoldDB" id="A0A2Z5G0W4"/>
<evidence type="ECO:0000313" key="2">
    <source>
        <dbReference type="Proteomes" id="UP000253606"/>
    </source>
</evidence>
<name>A0A2Z5G0W4_9BACT</name>
<gene>
    <name evidence="1" type="ORF">ACPOL_2912</name>
</gene>
<organism evidence="1 2">
    <name type="scientific">Acidisarcina polymorpha</name>
    <dbReference type="NCBI Taxonomy" id="2211140"/>
    <lineage>
        <taxon>Bacteria</taxon>
        <taxon>Pseudomonadati</taxon>
        <taxon>Acidobacteriota</taxon>
        <taxon>Terriglobia</taxon>
        <taxon>Terriglobales</taxon>
        <taxon>Acidobacteriaceae</taxon>
        <taxon>Acidisarcina</taxon>
    </lineage>
</organism>
<sequence>MQKVTRAYSDRVLPEVAPAHTSLSFKHVNDGVLFAVMVNTGLR</sequence>
<dbReference type="Proteomes" id="UP000253606">
    <property type="component" value="Chromosome"/>
</dbReference>
<proteinExistence type="predicted"/>
<dbReference type="EMBL" id="CP030840">
    <property type="protein sequence ID" value="AXC12216.1"/>
    <property type="molecule type" value="Genomic_DNA"/>
</dbReference>
<protein>
    <submittedName>
        <fullName evidence="1">Uncharacterized protein</fullName>
    </submittedName>
</protein>
<keyword evidence="2" id="KW-1185">Reference proteome</keyword>